<gene>
    <name evidence="5" type="ORF">ZIOFF_061959</name>
</gene>
<reference evidence="5 6" key="1">
    <citation type="submission" date="2020-08" db="EMBL/GenBank/DDBJ databases">
        <title>Plant Genome Project.</title>
        <authorList>
            <person name="Zhang R.-G."/>
        </authorList>
    </citation>
    <scope>NUCLEOTIDE SEQUENCE [LARGE SCALE GENOMIC DNA]</scope>
    <source>
        <tissue evidence="5">Rhizome</tissue>
    </source>
</reference>
<feature type="domain" description="FLZ-type" evidence="4">
    <location>
        <begin position="194"/>
        <end position="238"/>
    </location>
</feature>
<dbReference type="PANTHER" id="PTHR46057">
    <property type="entry name" value="FCS-LIKE ZINC FINGER 1-RELATED"/>
    <property type="match status" value="1"/>
</dbReference>
<dbReference type="AlphaFoldDB" id="A0A8J5F3G1"/>
<feature type="zinc finger region" description="FLZ-type" evidence="3">
    <location>
        <begin position="194"/>
        <end position="238"/>
    </location>
</feature>
<dbReference type="InterPro" id="IPR007650">
    <property type="entry name" value="Zf-FLZ_dom"/>
</dbReference>
<dbReference type="GO" id="GO:0046872">
    <property type="term" value="F:metal ion binding"/>
    <property type="evidence" value="ECO:0007669"/>
    <property type="project" value="UniProtKB-KW"/>
</dbReference>
<name>A0A8J5F3G1_ZINOF</name>
<comment type="caution">
    <text evidence="5">The sequence shown here is derived from an EMBL/GenBank/DDBJ whole genome shotgun (WGS) entry which is preliminary data.</text>
</comment>
<dbReference type="PANTHER" id="PTHR46057:SF9">
    <property type="entry name" value="FCS-LIKE ZINC FINGER 1"/>
    <property type="match status" value="1"/>
</dbReference>
<evidence type="ECO:0000256" key="2">
    <source>
        <dbReference type="ARBA" id="ARBA00022723"/>
    </source>
</evidence>
<dbReference type="Proteomes" id="UP000734854">
    <property type="component" value="Unassembled WGS sequence"/>
</dbReference>
<dbReference type="PROSITE" id="PS51795">
    <property type="entry name" value="ZF_FLZ"/>
    <property type="match status" value="1"/>
</dbReference>
<dbReference type="Pfam" id="PF04570">
    <property type="entry name" value="zf-FLZ"/>
    <property type="match status" value="1"/>
</dbReference>
<evidence type="ECO:0000313" key="6">
    <source>
        <dbReference type="Proteomes" id="UP000734854"/>
    </source>
</evidence>
<proteinExistence type="inferred from homology"/>
<sequence>MHPKKQRKIAKYDEPRVVEDTELHQDADGLAVAELRGETEIKEPSITGQKKTRGPTSMCRLIAAARWGKKSTIEYDDMGRPVYNENGKALQSFIGSVVRSMNVFDLAPQSKATVMSSSGQKWRDFKNKLNSRFVWPYRDNPEKLRSPPEQYQIPSAIWKAFVNERLHPSWELTIKTMSSLRFFGDNPAARRRHHFLDACFLCKKPIARNEDIFMYRGDTPFCSRECRWEQMDMDEALENDRVNSLPLSTSSLPMKRKPTLIGVPSNCEEKNCFRADATAVVAG</sequence>
<dbReference type="InterPro" id="IPR044533">
    <property type="entry name" value="FLZ1/2/3"/>
</dbReference>
<dbReference type="EMBL" id="JACMSC010000017">
    <property type="protein sequence ID" value="KAG6478516.1"/>
    <property type="molecule type" value="Genomic_DNA"/>
</dbReference>
<evidence type="ECO:0000313" key="5">
    <source>
        <dbReference type="EMBL" id="KAG6478516.1"/>
    </source>
</evidence>
<keyword evidence="2" id="KW-0479">Metal-binding</keyword>
<evidence type="ECO:0000256" key="1">
    <source>
        <dbReference type="ARBA" id="ARBA00009374"/>
    </source>
</evidence>
<accession>A0A8J5F3G1</accession>
<organism evidence="5 6">
    <name type="scientific">Zingiber officinale</name>
    <name type="common">Ginger</name>
    <name type="synonym">Amomum zingiber</name>
    <dbReference type="NCBI Taxonomy" id="94328"/>
    <lineage>
        <taxon>Eukaryota</taxon>
        <taxon>Viridiplantae</taxon>
        <taxon>Streptophyta</taxon>
        <taxon>Embryophyta</taxon>
        <taxon>Tracheophyta</taxon>
        <taxon>Spermatophyta</taxon>
        <taxon>Magnoliopsida</taxon>
        <taxon>Liliopsida</taxon>
        <taxon>Zingiberales</taxon>
        <taxon>Zingiberaceae</taxon>
        <taxon>Zingiber</taxon>
    </lineage>
</organism>
<keyword evidence="6" id="KW-1185">Reference proteome</keyword>
<evidence type="ECO:0000256" key="3">
    <source>
        <dbReference type="PROSITE-ProRule" id="PRU01131"/>
    </source>
</evidence>
<comment type="similarity">
    <text evidence="1">Belongs to the FLZ family.</text>
</comment>
<evidence type="ECO:0000259" key="4">
    <source>
        <dbReference type="PROSITE" id="PS51795"/>
    </source>
</evidence>
<protein>
    <recommendedName>
        <fullName evidence="4">FLZ-type domain-containing protein</fullName>
    </recommendedName>
</protein>